<accession>A0A913XS18</accession>
<dbReference type="Proteomes" id="UP000887567">
    <property type="component" value="Unplaced"/>
</dbReference>
<dbReference type="NCBIfam" id="NF040941">
    <property type="entry name" value="GGGWT_bact"/>
    <property type="match status" value="1"/>
</dbReference>
<reference evidence="7" key="1">
    <citation type="submission" date="2022-11" db="UniProtKB">
        <authorList>
            <consortium name="EnsemblMetazoa"/>
        </authorList>
    </citation>
    <scope>IDENTIFICATION</scope>
</reference>
<dbReference type="InterPro" id="IPR014716">
    <property type="entry name" value="Fibrinogen_a/b/g_C_1"/>
</dbReference>
<dbReference type="OrthoDB" id="5950469at2759"/>
<evidence type="ECO:0000256" key="1">
    <source>
        <dbReference type="ARBA" id="ARBA00022723"/>
    </source>
</evidence>
<evidence type="ECO:0000313" key="7">
    <source>
        <dbReference type="EnsemblMetazoa" id="XP_020908815.1"/>
    </source>
</evidence>
<organism evidence="7 8">
    <name type="scientific">Exaiptasia diaphana</name>
    <name type="common">Tropical sea anemone</name>
    <name type="synonym">Aiptasia pulchella</name>
    <dbReference type="NCBI Taxonomy" id="2652724"/>
    <lineage>
        <taxon>Eukaryota</taxon>
        <taxon>Metazoa</taxon>
        <taxon>Cnidaria</taxon>
        <taxon>Anthozoa</taxon>
        <taxon>Hexacorallia</taxon>
        <taxon>Actiniaria</taxon>
        <taxon>Aiptasiidae</taxon>
        <taxon>Exaiptasia</taxon>
    </lineage>
</organism>
<dbReference type="GO" id="GO:0046872">
    <property type="term" value="F:metal ion binding"/>
    <property type="evidence" value="ECO:0007669"/>
    <property type="project" value="UniProtKB-KW"/>
</dbReference>
<feature type="domain" description="Apple" evidence="6">
    <location>
        <begin position="32"/>
        <end position="83"/>
    </location>
</feature>
<keyword evidence="4" id="KW-1015">Disulfide bond</keyword>
<evidence type="ECO:0000256" key="3">
    <source>
        <dbReference type="ARBA" id="ARBA00022837"/>
    </source>
</evidence>
<keyword evidence="1" id="KW-0479">Metal-binding</keyword>
<dbReference type="EnsemblMetazoa" id="XM_021053156.2">
    <property type="protein sequence ID" value="XP_020908815.1"/>
    <property type="gene ID" value="LOC110246784"/>
</dbReference>
<evidence type="ECO:0000256" key="4">
    <source>
        <dbReference type="ARBA" id="ARBA00023157"/>
    </source>
</evidence>
<keyword evidence="5" id="KW-0732">Signal</keyword>
<protein>
    <recommendedName>
        <fullName evidence="6">Apple domain-containing protein</fullName>
    </recommendedName>
</protein>
<evidence type="ECO:0000313" key="8">
    <source>
        <dbReference type="Proteomes" id="UP000887567"/>
    </source>
</evidence>
<feature type="signal peptide" evidence="5">
    <location>
        <begin position="1"/>
        <end position="23"/>
    </location>
</feature>
<keyword evidence="2" id="KW-0430">Lectin</keyword>
<dbReference type="Pfam" id="PF00024">
    <property type="entry name" value="PAN_1"/>
    <property type="match status" value="1"/>
</dbReference>
<dbReference type="GO" id="GO:0070492">
    <property type="term" value="F:oligosaccharide binding"/>
    <property type="evidence" value="ECO:0007669"/>
    <property type="project" value="TreeGrafter"/>
</dbReference>
<sequence>MTSICEIFCGVFLLLYILQPAYSFSSRTFVGKYFISNQELKTIKVQDWMGCLKHCHEEPLCISYNFDKGLSKRCVLNKHGIEDFIYADSDLVDDAGWIFHQLKPVTKRTNKSRNMIPCQCNCGSSNQCYPPPPGLGDVPEKAASSCKEILEQRRQAQDGAYYLQASPSYKVYCQMTPISDCGDEGGWTLVMKINGSKGTFRFSERYWKEQDAYYQEKYGGDLSEKETKLKTFQLTSFDDMCLGMKTLNDIKWVKIALKRGQQNMEMFPIFQKPYQFGFKEISKEKWEGLVESNLDDTQTDSGSNIRNDKAKVRIGILASKSYIGFGTGGAMGNISCGYVRTDTKQVQPTFGYILIR</sequence>
<dbReference type="KEGG" id="epa:110246784"/>
<keyword evidence="8" id="KW-1185">Reference proteome</keyword>
<dbReference type="RefSeq" id="XP_020908815.1">
    <property type="nucleotide sequence ID" value="XM_021053156.2"/>
</dbReference>
<evidence type="ECO:0000256" key="5">
    <source>
        <dbReference type="SAM" id="SignalP"/>
    </source>
</evidence>
<dbReference type="GO" id="GO:0005615">
    <property type="term" value="C:extracellular space"/>
    <property type="evidence" value="ECO:0007669"/>
    <property type="project" value="TreeGrafter"/>
</dbReference>
<dbReference type="InterPro" id="IPR003609">
    <property type="entry name" value="Pan_app"/>
</dbReference>
<dbReference type="PANTHER" id="PTHR16146:SF46">
    <property type="entry name" value="INTELECTIN-1A-RELATED"/>
    <property type="match status" value="1"/>
</dbReference>
<name>A0A913XS18_EXADI</name>
<evidence type="ECO:0000256" key="2">
    <source>
        <dbReference type="ARBA" id="ARBA00022734"/>
    </source>
</evidence>
<feature type="chain" id="PRO_5037663433" description="Apple domain-containing protein" evidence="5">
    <location>
        <begin position="24"/>
        <end position="356"/>
    </location>
</feature>
<dbReference type="InterPro" id="IPR036056">
    <property type="entry name" value="Fibrinogen-like_C"/>
</dbReference>
<dbReference type="SUPFAM" id="SSF56496">
    <property type="entry name" value="Fibrinogen C-terminal domain-like"/>
    <property type="match status" value="1"/>
</dbReference>
<dbReference type="Gene3D" id="3.90.215.10">
    <property type="entry name" value="Gamma Fibrinogen, chain A, domain 1"/>
    <property type="match status" value="1"/>
</dbReference>
<proteinExistence type="predicted"/>
<dbReference type="GeneID" id="110246784"/>
<evidence type="ECO:0000259" key="6">
    <source>
        <dbReference type="Pfam" id="PF00024"/>
    </source>
</evidence>
<keyword evidence="3" id="KW-0106">Calcium</keyword>
<dbReference type="AlphaFoldDB" id="A0A913XS18"/>
<dbReference type="PANTHER" id="PTHR16146">
    <property type="entry name" value="INTELECTIN"/>
    <property type="match status" value="1"/>
</dbReference>